<evidence type="ECO:0000256" key="1">
    <source>
        <dbReference type="ARBA" id="ARBA00004141"/>
    </source>
</evidence>
<keyword evidence="7 9" id="KW-0472">Membrane</keyword>
<evidence type="ECO:0000256" key="3">
    <source>
        <dbReference type="ARBA" id="ARBA00022448"/>
    </source>
</evidence>
<evidence type="ECO:0000256" key="5">
    <source>
        <dbReference type="ARBA" id="ARBA00022989"/>
    </source>
</evidence>
<evidence type="ECO:0000313" key="10">
    <source>
        <dbReference type="EMBL" id="PKA47830.1"/>
    </source>
</evidence>
<protein>
    <submittedName>
        <fullName evidence="10">Aluminum-activated malate transporter 10</fullName>
    </submittedName>
</protein>
<sequence>MKHKLWGFAYLLWSTGKSDPRKGIHALKTALALTLVSIFYYVRPLYQGVAGSSMLSITTVAVVFEFDVGGTIYRSFNRVSATIIAGFLAIGIHIIADRSTKEVGHIVHGTTVFLIALAATFARFIPAVKSRYDYGMLIFICTFTLITLSGHQIGKLLEIAIRRSLTIALGSSICVLVSMVIYPIWAGEELQLLLAGNLHKLASSLEVFMVEYFEKGDHELKNKESIQKLISGYRCVLSSKASEDRLASLARWEPPHGRFGIKHPWKSYKKVGVAIRYSASCIETLHSYLKFEENIRAPESIRNHLSSAFMRLCFCSSSTLKELMNSMKEMKKSSTMGDLVANMNYAEEELQLALKTLPNLIIRLKLYKTSNINNSGMENMSSRFVEVVPLVTVSSLLMEISTRIKSINDEFNDLARDIFTDEIKEREEVC</sequence>
<feature type="transmembrane region" description="Helical" evidence="9">
    <location>
        <begin position="103"/>
        <end position="122"/>
    </location>
</feature>
<keyword evidence="6" id="KW-0406">Ion transport</keyword>
<dbReference type="Pfam" id="PF11744">
    <property type="entry name" value="ALMT"/>
    <property type="match status" value="1"/>
</dbReference>
<evidence type="ECO:0000256" key="8">
    <source>
        <dbReference type="ARBA" id="ARBA00023303"/>
    </source>
</evidence>
<dbReference type="OrthoDB" id="68611at2759"/>
<evidence type="ECO:0000256" key="6">
    <source>
        <dbReference type="ARBA" id="ARBA00023065"/>
    </source>
</evidence>
<dbReference type="GO" id="GO:0034220">
    <property type="term" value="P:monoatomic ion transmembrane transport"/>
    <property type="evidence" value="ECO:0007669"/>
    <property type="project" value="UniProtKB-KW"/>
</dbReference>
<dbReference type="STRING" id="1088818.A0A2H9ZWZ4"/>
<dbReference type="EMBL" id="KZ453086">
    <property type="protein sequence ID" value="PKA47830.1"/>
    <property type="molecule type" value="Genomic_DNA"/>
</dbReference>
<feature type="transmembrane region" description="Helical" evidence="9">
    <location>
        <begin position="165"/>
        <end position="185"/>
    </location>
</feature>
<evidence type="ECO:0000313" key="11">
    <source>
        <dbReference type="Proteomes" id="UP000236161"/>
    </source>
</evidence>
<feature type="transmembrane region" description="Helical" evidence="9">
    <location>
        <begin position="79"/>
        <end position="96"/>
    </location>
</feature>
<dbReference type="InterPro" id="IPR020966">
    <property type="entry name" value="ALMT"/>
</dbReference>
<dbReference type="PANTHER" id="PTHR31086">
    <property type="entry name" value="ALUMINUM-ACTIVATED MALATE TRANSPORTER 10"/>
    <property type="match status" value="1"/>
</dbReference>
<proteinExistence type="inferred from homology"/>
<comment type="subcellular location">
    <subcellularLocation>
        <location evidence="1">Membrane</location>
        <topology evidence="1">Multi-pass membrane protein</topology>
    </subcellularLocation>
</comment>
<dbReference type="GO" id="GO:0016020">
    <property type="term" value="C:membrane"/>
    <property type="evidence" value="ECO:0007669"/>
    <property type="project" value="UniProtKB-SubCell"/>
</dbReference>
<keyword evidence="8" id="KW-0407">Ion channel</keyword>
<dbReference type="AlphaFoldDB" id="A0A2H9ZWZ4"/>
<keyword evidence="11" id="KW-1185">Reference proteome</keyword>
<gene>
    <name evidence="10" type="primary">ALMT10</name>
    <name evidence="10" type="ORF">AXF42_Ash020233</name>
</gene>
<evidence type="ECO:0000256" key="2">
    <source>
        <dbReference type="ARBA" id="ARBA00007079"/>
    </source>
</evidence>
<dbReference type="GO" id="GO:0015743">
    <property type="term" value="P:malate transport"/>
    <property type="evidence" value="ECO:0007669"/>
    <property type="project" value="InterPro"/>
</dbReference>
<accession>A0A2H9ZWZ4</accession>
<reference evidence="10 11" key="1">
    <citation type="journal article" date="2017" name="Nature">
        <title>The Apostasia genome and the evolution of orchids.</title>
        <authorList>
            <person name="Zhang G.Q."/>
            <person name="Liu K.W."/>
            <person name="Li Z."/>
            <person name="Lohaus R."/>
            <person name="Hsiao Y.Y."/>
            <person name="Niu S.C."/>
            <person name="Wang J.Y."/>
            <person name="Lin Y.C."/>
            <person name="Xu Q."/>
            <person name="Chen L.J."/>
            <person name="Yoshida K."/>
            <person name="Fujiwara S."/>
            <person name="Wang Z.W."/>
            <person name="Zhang Y.Q."/>
            <person name="Mitsuda N."/>
            <person name="Wang M."/>
            <person name="Liu G.H."/>
            <person name="Pecoraro L."/>
            <person name="Huang H.X."/>
            <person name="Xiao X.J."/>
            <person name="Lin M."/>
            <person name="Wu X.Y."/>
            <person name="Wu W.L."/>
            <person name="Chen Y.Y."/>
            <person name="Chang S.B."/>
            <person name="Sakamoto S."/>
            <person name="Ohme-Takagi M."/>
            <person name="Yagi M."/>
            <person name="Zeng S.J."/>
            <person name="Shen C.Y."/>
            <person name="Yeh C.M."/>
            <person name="Luo Y.B."/>
            <person name="Tsai W.C."/>
            <person name="Van de Peer Y."/>
            <person name="Liu Z.J."/>
        </authorList>
    </citation>
    <scope>NUCLEOTIDE SEQUENCE [LARGE SCALE GENOMIC DNA]</scope>
    <source>
        <strain evidence="11">cv. Shenzhen</strain>
        <tissue evidence="10">Stem</tissue>
    </source>
</reference>
<keyword evidence="3" id="KW-0813">Transport</keyword>
<feature type="transmembrane region" description="Helical" evidence="9">
    <location>
        <begin position="134"/>
        <end position="153"/>
    </location>
</feature>
<name>A0A2H9ZWZ4_9ASPA</name>
<evidence type="ECO:0000256" key="4">
    <source>
        <dbReference type="ARBA" id="ARBA00022692"/>
    </source>
</evidence>
<dbReference type="Proteomes" id="UP000236161">
    <property type="component" value="Unassembled WGS sequence"/>
</dbReference>
<evidence type="ECO:0000256" key="7">
    <source>
        <dbReference type="ARBA" id="ARBA00023136"/>
    </source>
</evidence>
<comment type="similarity">
    <text evidence="2">Belongs to the aromatic acid exporter (TC 2.A.85) family.</text>
</comment>
<keyword evidence="5 9" id="KW-1133">Transmembrane helix</keyword>
<evidence type="ECO:0000256" key="9">
    <source>
        <dbReference type="SAM" id="Phobius"/>
    </source>
</evidence>
<organism evidence="10 11">
    <name type="scientific">Apostasia shenzhenica</name>
    <dbReference type="NCBI Taxonomy" id="1088818"/>
    <lineage>
        <taxon>Eukaryota</taxon>
        <taxon>Viridiplantae</taxon>
        <taxon>Streptophyta</taxon>
        <taxon>Embryophyta</taxon>
        <taxon>Tracheophyta</taxon>
        <taxon>Spermatophyta</taxon>
        <taxon>Magnoliopsida</taxon>
        <taxon>Liliopsida</taxon>
        <taxon>Asparagales</taxon>
        <taxon>Orchidaceae</taxon>
        <taxon>Apostasioideae</taxon>
        <taxon>Apostasia</taxon>
    </lineage>
</organism>
<keyword evidence="4 9" id="KW-0812">Transmembrane</keyword>